<comment type="caution">
    <text evidence="1">The sequence shown here is derived from an EMBL/GenBank/DDBJ whole genome shotgun (WGS) entry which is preliminary data.</text>
</comment>
<gene>
    <name evidence="1" type="ORF">Tco_0940625</name>
</gene>
<proteinExistence type="predicted"/>
<sequence>MWNVAIHRDIQTDLSIGRQLMVVVRELQASINTRQTLIDDAKANLKDNKIATVLFFLELQDKDIAFVRDLLVKSGVEGVIFCLRVLSLRCLLVKGAYRCILGTLFRSVQGLSMWHALDICLGSWAFL</sequence>
<evidence type="ECO:0000313" key="1">
    <source>
        <dbReference type="EMBL" id="GJT40760.1"/>
    </source>
</evidence>
<organism evidence="1 2">
    <name type="scientific">Tanacetum coccineum</name>
    <dbReference type="NCBI Taxonomy" id="301880"/>
    <lineage>
        <taxon>Eukaryota</taxon>
        <taxon>Viridiplantae</taxon>
        <taxon>Streptophyta</taxon>
        <taxon>Embryophyta</taxon>
        <taxon>Tracheophyta</taxon>
        <taxon>Spermatophyta</taxon>
        <taxon>Magnoliopsida</taxon>
        <taxon>eudicotyledons</taxon>
        <taxon>Gunneridae</taxon>
        <taxon>Pentapetalae</taxon>
        <taxon>asterids</taxon>
        <taxon>campanulids</taxon>
        <taxon>Asterales</taxon>
        <taxon>Asteraceae</taxon>
        <taxon>Asteroideae</taxon>
        <taxon>Anthemideae</taxon>
        <taxon>Anthemidinae</taxon>
        <taxon>Tanacetum</taxon>
    </lineage>
</organism>
<reference evidence="1" key="2">
    <citation type="submission" date="2022-01" db="EMBL/GenBank/DDBJ databases">
        <authorList>
            <person name="Yamashiro T."/>
            <person name="Shiraishi A."/>
            <person name="Satake H."/>
            <person name="Nakayama K."/>
        </authorList>
    </citation>
    <scope>NUCLEOTIDE SEQUENCE</scope>
</reference>
<dbReference type="EMBL" id="BQNB010015501">
    <property type="protein sequence ID" value="GJT40760.1"/>
    <property type="molecule type" value="Genomic_DNA"/>
</dbReference>
<evidence type="ECO:0000313" key="2">
    <source>
        <dbReference type="Proteomes" id="UP001151760"/>
    </source>
</evidence>
<dbReference type="Proteomes" id="UP001151760">
    <property type="component" value="Unassembled WGS sequence"/>
</dbReference>
<accession>A0ABQ5DNJ4</accession>
<protein>
    <submittedName>
        <fullName evidence="1">Uncharacterized protein</fullName>
    </submittedName>
</protein>
<keyword evidence="2" id="KW-1185">Reference proteome</keyword>
<name>A0ABQ5DNJ4_9ASTR</name>
<reference evidence="1" key="1">
    <citation type="journal article" date="2022" name="Int. J. Mol. Sci.">
        <title>Draft Genome of Tanacetum Coccineum: Genomic Comparison of Closely Related Tanacetum-Family Plants.</title>
        <authorList>
            <person name="Yamashiro T."/>
            <person name="Shiraishi A."/>
            <person name="Nakayama K."/>
            <person name="Satake H."/>
        </authorList>
    </citation>
    <scope>NUCLEOTIDE SEQUENCE</scope>
</reference>